<gene>
    <name evidence="1" type="ORF">SAMN02982927_01260</name>
</gene>
<accession>A0A1I2QSS8</accession>
<organism evidence="1 2">
    <name type="scientific">Sporolactobacillus nakayamae</name>
    <dbReference type="NCBI Taxonomy" id="269670"/>
    <lineage>
        <taxon>Bacteria</taxon>
        <taxon>Bacillati</taxon>
        <taxon>Bacillota</taxon>
        <taxon>Bacilli</taxon>
        <taxon>Bacillales</taxon>
        <taxon>Sporolactobacillaceae</taxon>
        <taxon>Sporolactobacillus</taxon>
    </lineage>
</organism>
<name>A0A1I2QSS8_9BACL</name>
<keyword evidence="2" id="KW-1185">Reference proteome</keyword>
<evidence type="ECO:0000313" key="1">
    <source>
        <dbReference type="EMBL" id="SFG28691.1"/>
    </source>
</evidence>
<proteinExistence type="predicted"/>
<reference evidence="2" key="1">
    <citation type="submission" date="2016-10" db="EMBL/GenBank/DDBJ databases">
        <authorList>
            <person name="Varghese N."/>
            <person name="Submissions S."/>
        </authorList>
    </citation>
    <scope>NUCLEOTIDE SEQUENCE [LARGE SCALE GENOMIC DNA]</scope>
    <source>
        <strain evidence="2">ATCC 700379</strain>
    </source>
</reference>
<protein>
    <submittedName>
        <fullName evidence="1">Uncharacterized protein</fullName>
    </submittedName>
</protein>
<dbReference type="AlphaFoldDB" id="A0A1I2QSS8"/>
<sequence length="42" mass="4740">MHITGKIPLIYEGKQKCLFTHKVDDSNGILSKGAFDLKEFCI</sequence>
<evidence type="ECO:0000313" key="2">
    <source>
        <dbReference type="Proteomes" id="UP000198752"/>
    </source>
</evidence>
<dbReference type="EMBL" id="FOOY01000007">
    <property type="protein sequence ID" value="SFG28691.1"/>
    <property type="molecule type" value="Genomic_DNA"/>
</dbReference>
<dbReference type="Proteomes" id="UP000198752">
    <property type="component" value="Unassembled WGS sequence"/>
</dbReference>